<proteinExistence type="predicted"/>
<dbReference type="Pfam" id="PF00440">
    <property type="entry name" value="TetR_N"/>
    <property type="match status" value="1"/>
</dbReference>
<dbReference type="GO" id="GO:0003677">
    <property type="term" value="F:DNA binding"/>
    <property type="evidence" value="ECO:0007669"/>
    <property type="project" value="UniProtKB-UniRule"/>
</dbReference>
<feature type="domain" description="HTH tetR-type" evidence="3">
    <location>
        <begin position="38"/>
        <end position="97"/>
    </location>
</feature>
<evidence type="ECO:0000256" key="1">
    <source>
        <dbReference type="ARBA" id="ARBA00023125"/>
    </source>
</evidence>
<name>A0A1T8RBD3_9MYCO</name>
<evidence type="ECO:0000259" key="3">
    <source>
        <dbReference type="PROSITE" id="PS50977"/>
    </source>
</evidence>
<dbReference type="Gene3D" id="1.10.357.10">
    <property type="entry name" value="Tetracycline Repressor, domain 2"/>
    <property type="match status" value="1"/>
</dbReference>
<evidence type="ECO:0000313" key="4">
    <source>
        <dbReference type="EMBL" id="SKM37832.1"/>
    </source>
</evidence>
<dbReference type="Proteomes" id="UP000190074">
    <property type="component" value="Unassembled WGS sequence"/>
</dbReference>
<accession>A0A1T8RBD3</accession>
<feature type="DNA-binding region" description="H-T-H motif" evidence="2">
    <location>
        <begin position="60"/>
        <end position="79"/>
    </location>
</feature>
<evidence type="ECO:0000256" key="2">
    <source>
        <dbReference type="PROSITE-ProRule" id="PRU00335"/>
    </source>
</evidence>
<dbReference type="SUPFAM" id="SSF46689">
    <property type="entry name" value="Homeodomain-like"/>
    <property type="match status" value="1"/>
</dbReference>
<keyword evidence="1 2" id="KW-0238">DNA-binding</keyword>
<dbReference type="PROSITE" id="PS50977">
    <property type="entry name" value="HTH_TETR_2"/>
    <property type="match status" value="1"/>
</dbReference>
<organism evidence="4 5">
    <name type="scientific">Mycobacteroides abscessus subsp. massiliense</name>
    <dbReference type="NCBI Taxonomy" id="1962118"/>
    <lineage>
        <taxon>Bacteria</taxon>
        <taxon>Bacillati</taxon>
        <taxon>Actinomycetota</taxon>
        <taxon>Actinomycetes</taxon>
        <taxon>Mycobacteriales</taxon>
        <taxon>Mycobacteriaceae</taxon>
        <taxon>Mycobacteroides</taxon>
        <taxon>Mycobacteroides abscessus</taxon>
    </lineage>
</organism>
<sequence>MRWGSPGIAGETLDTSDTIISMATRGRGRPSGAPYDRKLRTEELLDAAERAIRNSGGTVSIAEVAREAGFARSACYAVFPTKADLLRSLSRRHADRLISGAWQHSMVGDTRDQIRAFSTLVIDWISAEPELYIALDRDLTAQEQLDHGVFDLIAQVTEEHLHAQFPGDQMTRLAPIWSRLAVGGVLMTINWWSASRTMTQDDLIGYIVETFAEGIGEGSRLVAANC</sequence>
<evidence type="ECO:0000313" key="5">
    <source>
        <dbReference type="Proteomes" id="UP000190074"/>
    </source>
</evidence>
<dbReference type="InterPro" id="IPR009057">
    <property type="entry name" value="Homeodomain-like_sf"/>
</dbReference>
<gene>
    <name evidence="4" type="ORF">SAMEA2259716_03809</name>
</gene>
<dbReference type="EMBL" id="FVGW01000007">
    <property type="protein sequence ID" value="SKM37832.1"/>
    <property type="molecule type" value="Genomic_DNA"/>
</dbReference>
<protein>
    <submittedName>
        <fullName evidence="4">TetR family transcriptional regulator</fullName>
    </submittedName>
</protein>
<reference evidence="4 5" key="1">
    <citation type="submission" date="2016-11" db="EMBL/GenBank/DDBJ databases">
        <authorList>
            <consortium name="Pathogen Informatics"/>
        </authorList>
    </citation>
    <scope>NUCLEOTIDE SEQUENCE [LARGE SCALE GENOMIC DNA]</scope>
    <source>
        <strain evidence="4 5">911</strain>
    </source>
</reference>
<dbReference type="AlphaFoldDB" id="A0A1T8RBD3"/>
<dbReference type="InterPro" id="IPR001647">
    <property type="entry name" value="HTH_TetR"/>
</dbReference>